<dbReference type="PANTHER" id="PTHR34180:SF1">
    <property type="entry name" value="BETA-ALANYL-DOPAMINE_CARCININE HYDROLASE"/>
    <property type="match status" value="1"/>
</dbReference>
<protein>
    <submittedName>
        <fullName evidence="2">Peptidase C45</fullName>
    </submittedName>
</protein>
<sequence>MSADHFLIRLEGDALTRGIQHGEQCRAALQQFAADGLCRLQPLSDRPLSLAALGEKITAYRALVSRWLPEMAAEIEGLAVGAGLSADVAWLLQLRREVLGYNRITTGGDCSTLASLKSEPLLAQTVDLNGNLDDFIRVLHVHTPQRRALVLSFAGLLGYLGMNSCGLAVGLNMVLGGRWQEGIPPYLAIRHLLDSCANVGEALEALAALPLSSSRSFTLCDAQRAVCVESLDNQLRVVEQGAVTAHTNHFLHADFIAQDAINIFARNSSQLRLNQTRAFLQQPTIDAEGCFGLFSTPPVCVADNGDIRRERTVAAVVLLPQQGRMLLRAGNPALSATHSFSL</sequence>
<dbReference type="Proteomes" id="UP000019918">
    <property type="component" value="Unassembled WGS sequence"/>
</dbReference>
<evidence type="ECO:0000313" key="2">
    <source>
        <dbReference type="EMBL" id="EXU73912.1"/>
    </source>
</evidence>
<dbReference type="RefSeq" id="WP_034940695.1">
    <property type="nucleotide sequence ID" value="NZ_JFHN01000070.1"/>
</dbReference>
<dbReference type="OrthoDB" id="2910336at2"/>
<comment type="caution">
    <text evidence="2">The sequence shown here is derived from an EMBL/GenBank/DDBJ whole genome shotgun (WGS) entry which is preliminary data.</text>
</comment>
<proteinExistence type="predicted"/>
<dbReference type="InterPro" id="IPR029055">
    <property type="entry name" value="Ntn_hydrolases_N"/>
</dbReference>
<dbReference type="InterPro" id="IPR047801">
    <property type="entry name" value="Peptidase_C45"/>
</dbReference>
<dbReference type="NCBIfam" id="NF040521">
    <property type="entry name" value="C45_proenzyme"/>
    <property type="match status" value="1"/>
</dbReference>
<dbReference type="AlphaFoldDB" id="A0A014PSS0"/>
<feature type="domain" description="Peptidase C45 hydrolase" evidence="1">
    <location>
        <begin position="118"/>
        <end position="333"/>
    </location>
</feature>
<accession>A0A014PSS0</accession>
<dbReference type="STRING" id="69222.BG55_19915"/>
<dbReference type="InterPro" id="IPR005079">
    <property type="entry name" value="Peptidase_C45_hydrolase"/>
</dbReference>
<reference evidence="2 3" key="1">
    <citation type="submission" date="2014-02" db="EMBL/GenBank/DDBJ databases">
        <title>Draft genome of Erwinia mallotivora strain BT-MARDI, a papaya dieback pathogen.</title>
        <authorList>
            <person name="Redzuan R."/>
            <person name="Abu Bakar N."/>
            <person name="Badrun R."/>
            <person name="Mohd Raih M.F."/>
            <person name="Rozano L."/>
            <person name="Mat Amin N."/>
        </authorList>
    </citation>
    <scope>NUCLEOTIDE SEQUENCE [LARGE SCALE GENOMIC DNA]</scope>
    <source>
        <strain evidence="2 3">BT-MARDI</strain>
    </source>
</reference>
<dbReference type="PATRIC" id="fig|69222.5.peg.4064"/>
<dbReference type="SUPFAM" id="SSF56235">
    <property type="entry name" value="N-terminal nucleophile aminohydrolases (Ntn hydrolases)"/>
    <property type="match status" value="1"/>
</dbReference>
<dbReference type="InterPro" id="IPR047794">
    <property type="entry name" value="C45_proenzyme-like"/>
</dbReference>
<name>A0A014PSS0_9GAMM</name>
<gene>
    <name evidence="2" type="ORF">BG55_19915</name>
</gene>
<dbReference type="Gene3D" id="1.10.10.2120">
    <property type="match status" value="1"/>
</dbReference>
<dbReference type="Pfam" id="PF03417">
    <property type="entry name" value="AAT"/>
    <property type="match status" value="1"/>
</dbReference>
<organism evidence="2 3">
    <name type="scientific">Erwinia mallotivora</name>
    <dbReference type="NCBI Taxonomy" id="69222"/>
    <lineage>
        <taxon>Bacteria</taxon>
        <taxon>Pseudomonadati</taxon>
        <taxon>Pseudomonadota</taxon>
        <taxon>Gammaproteobacteria</taxon>
        <taxon>Enterobacterales</taxon>
        <taxon>Erwiniaceae</taxon>
        <taxon>Erwinia</taxon>
    </lineage>
</organism>
<dbReference type="EMBL" id="JFHN01000070">
    <property type="protein sequence ID" value="EXU73912.1"/>
    <property type="molecule type" value="Genomic_DNA"/>
</dbReference>
<evidence type="ECO:0000313" key="3">
    <source>
        <dbReference type="Proteomes" id="UP000019918"/>
    </source>
</evidence>
<dbReference type="PANTHER" id="PTHR34180">
    <property type="entry name" value="PEPTIDASE C45"/>
    <property type="match status" value="1"/>
</dbReference>
<keyword evidence="3" id="KW-1185">Reference proteome</keyword>
<evidence type="ECO:0000259" key="1">
    <source>
        <dbReference type="Pfam" id="PF03417"/>
    </source>
</evidence>
<dbReference type="Gene3D" id="3.60.60.10">
    <property type="entry name" value="Penicillin V Acylase, Chain A"/>
    <property type="match status" value="1"/>
</dbReference>